<comment type="similarity">
    <text evidence="7">Belongs to the binding-protein-dependent transport system permease family.</text>
</comment>
<dbReference type="Pfam" id="PF00528">
    <property type="entry name" value="BPD_transp_1"/>
    <property type="match status" value="1"/>
</dbReference>
<dbReference type="InterPro" id="IPR000515">
    <property type="entry name" value="MetI-like"/>
</dbReference>
<feature type="transmembrane region" description="Helical" evidence="7">
    <location>
        <begin position="178"/>
        <end position="200"/>
    </location>
</feature>
<evidence type="ECO:0000256" key="5">
    <source>
        <dbReference type="ARBA" id="ARBA00022989"/>
    </source>
</evidence>
<evidence type="ECO:0000256" key="6">
    <source>
        <dbReference type="ARBA" id="ARBA00023136"/>
    </source>
</evidence>
<evidence type="ECO:0000256" key="7">
    <source>
        <dbReference type="RuleBase" id="RU363032"/>
    </source>
</evidence>
<feature type="transmembrane region" description="Helical" evidence="7">
    <location>
        <begin position="285"/>
        <end position="303"/>
    </location>
</feature>
<evidence type="ECO:0000256" key="4">
    <source>
        <dbReference type="ARBA" id="ARBA00022692"/>
    </source>
</evidence>
<feature type="transmembrane region" description="Helical" evidence="7">
    <location>
        <begin position="128"/>
        <end position="148"/>
    </location>
</feature>
<keyword evidence="5 7" id="KW-1133">Transmembrane helix</keyword>
<organism evidence="9 10">
    <name type="scientific">Catenulispora yoronensis</name>
    <dbReference type="NCBI Taxonomy" id="450799"/>
    <lineage>
        <taxon>Bacteria</taxon>
        <taxon>Bacillati</taxon>
        <taxon>Actinomycetota</taxon>
        <taxon>Actinomycetes</taxon>
        <taxon>Catenulisporales</taxon>
        <taxon>Catenulisporaceae</taxon>
        <taxon>Catenulispora</taxon>
    </lineage>
</organism>
<keyword evidence="4 7" id="KW-0812">Transmembrane</keyword>
<dbReference type="PROSITE" id="PS50928">
    <property type="entry name" value="ABC_TM1"/>
    <property type="match status" value="1"/>
</dbReference>
<dbReference type="CDD" id="cd06261">
    <property type="entry name" value="TM_PBP2"/>
    <property type="match status" value="1"/>
</dbReference>
<evidence type="ECO:0000259" key="8">
    <source>
        <dbReference type="PROSITE" id="PS50928"/>
    </source>
</evidence>
<comment type="caution">
    <text evidence="9">The sequence shown here is derived from an EMBL/GenBank/DDBJ whole genome shotgun (WGS) entry which is preliminary data.</text>
</comment>
<evidence type="ECO:0000256" key="2">
    <source>
        <dbReference type="ARBA" id="ARBA00022448"/>
    </source>
</evidence>
<gene>
    <name evidence="9" type="ORF">GCM10009839_20050</name>
</gene>
<dbReference type="PANTHER" id="PTHR43227:SF7">
    <property type="entry name" value="ARABINOOLIGOSACCHARIDES TRANSPORT SYSTEM PERMEASE PROTEIN ARAP"/>
    <property type="match status" value="1"/>
</dbReference>
<keyword evidence="6 7" id="KW-0472">Membrane</keyword>
<feature type="transmembrane region" description="Helical" evidence="7">
    <location>
        <begin position="95"/>
        <end position="116"/>
    </location>
</feature>
<dbReference type="InterPro" id="IPR035906">
    <property type="entry name" value="MetI-like_sf"/>
</dbReference>
<dbReference type="PANTHER" id="PTHR43227">
    <property type="entry name" value="BLL4140 PROTEIN"/>
    <property type="match status" value="1"/>
</dbReference>
<protein>
    <submittedName>
        <fullName evidence="9">Sugar ABC transporter permease</fullName>
    </submittedName>
</protein>
<evidence type="ECO:0000256" key="3">
    <source>
        <dbReference type="ARBA" id="ARBA00022475"/>
    </source>
</evidence>
<dbReference type="EMBL" id="BAAAQN010000008">
    <property type="protein sequence ID" value="GAA2022591.1"/>
    <property type="molecule type" value="Genomic_DNA"/>
</dbReference>
<feature type="transmembrane region" description="Helical" evidence="7">
    <location>
        <begin position="21"/>
        <end position="44"/>
    </location>
</feature>
<proteinExistence type="inferred from homology"/>
<name>A0ABP5FC05_9ACTN</name>
<feature type="domain" description="ABC transmembrane type-1" evidence="8">
    <location>
        <begin position="91"/>
        <end position="303"/>
    </location>
</feature>
<evidence type="ECO:0000256" key="1">
    <source>
        <dbReference type="ARBA" id="ARBA00004651"/>
    </source>
</evidence>
<dbReference type="InterPro" id="IPR050809">
    <property type="entry name" value="UgpAE/MalFG_permease"/>
</dbReference>
<dbReference type="RefSeq" id="WP_344665243.1">
    <property type="nucleotide sequence ID" value="NZ_BAAAQN010000008.1"/>
</dbReference>
<dbReference type="SUPFAM" id="SSF161098">
    <property type="entry name" value="MetI-like"/>
    <property type="match status" value="1"/>
</dbReference>
<reference evidence="10" key="1">
    <citation type="journal article" date="2019" name="Int. J. Syst. Evol. Microbiol.">
        <title>The Global Catalogue of Microorganisms (GCM) 10K type strain sequencing project: providing services to taxonomists for standard genome sequencing and annotation.</title>
        <authorList>
            <consortium name="The Broad Institute Genomics Platform"/>
            <consortium name="The Broad Institute Genome Sequencing Center for Infectious Disease"/>
            <person name="Wu L."/>
            <person name="Ma J."/>
        </authorList>
    </citation>
    <scope>NUCLEOTIDE SEQUENCE [LARGE SCALE GENOMIC DNA]</scope>
    <source>
        <strain evidence="10">JCM 16014</strain>
    </source>
</reference>
<keyword evidence="3" id="KW-1003">Cell membrane</keyword>
<comment type="subcellular location">
    <subcellularLocation>
        <location evidence="1 7">Cell membrane</location>
        <topology evidence="1 7">Multi-pass membrane protein</topology>
    </subcellularLocation>
</comment>
<evidence type="ECO:0000313" key="9">
    <source>
        <dbReference type="EMBL" id="GAA2022591.1"/>
    </source>
</evidence>
<sequence>MGVQRLVKGLGRSFDRYWYGWAMAAPVVLVMLVLVGYPFVWGLYLSTTDANESNIGHDIGVNHIPPSYKSVGLHNYWDILSGHDGHFYSTLSWTLIWTFVNVFFHIAIGLGLAILLNRKIRFRAGYRLMLILPWAIPGFVAAFAWRLLYNDNGVFNAVLKFFGMHSVQWLSQPTSAKIAVIATNVWLGVPFMMISFLGGLQTIPGELYEAAEMDGATPWQRFRMVTLPGLRPVMMTVTLLGVIWTFNKFDVIFLLTEGGPAGSTDILVTHAYQVAFQNIRQYAEAASYGVVILSMLIVFATVYRRSQSKLEVQA</sequence>
<keyword evidence="2 7" id="KW-0813">Transport</keyword>
<accession>A0ABP5FC05</accession>
<evidence type="ECO:0000313" key="10">
    <source>
        <dbReference type="Proteomes" id="UP001500751"/>
    </source>
</evidence>
<dbReference type="Proteomes" id="UP001500751">
    <property type="component" value="Unassembled WGS sequence"/>
</dbReference>
<feature type="transmembrane region" description="Helical" evidence="7">
    <location>
        <begin position="229"/>
        <end position="246"/>
    </location>
</feature>
<keyword evidence="10" id="KW-1185">Reference proteome</keyword>
<dbReference type="Gene3D" id="1.10.3720.10">
    <property type="entry name" value="MetI-like"/>
    <property type="match status" value="1"/>
</dbReference>